<proteinExistence type="predicted"/>
<gene>
    <name evidence="2" type="primary">HLJ1_3</name>
    <name evidence="2" type="ORF">K7432_013011</name>
</gene>
<name>A0ABR2VRF0_9FUNG</name>
<accession>A0ABR2VRF0</accession>
<evidence type="ECO:0000313" key="3">
    <source>
        <dbReference type="Proteomes" id="UP001479436"/>
    </source>
</evidence>
<comment type="caution">
    <text evidence="2">The sequence shown here is derived from an EMBL/GenBank/DDBJ whole genome shotgun (WGS) entry which is preliminary data.</text>
</comment>
<dbReference type="PANTHER" id="PTHR43908">
    <property type="entry name" value="AT29763P-RELATED"/>
    <property type="match status" value="1"/>
</dbReference>
<evidence type="ECO:0000313" key="2">
    <source>
        <dbReference type="EMBL" id="KAK9695366.1"/>
    </source>
</evidence>
<evidence type="ECO:0000256" key="1">
    <source>
        <dbReference type="SAM" id="MobiDB-lite"/>
    </source>
</evidence>
<keyword evidence="3" id="KW-1185">Reference proteome</keyword>
<dbReference type="PANTHER" id="PTHR43908:SF3">
    <property type="entry name" value="AT29763P-RELATED"/>
    <property type="match status" value="1"/>
</dbReference>
<reference evidence="2 3" key="1">
    <citation type="submission" date="2023-04" db="EMBL/GenBank/DDBJ databases">
        <title>Genome of Basidiobolus ranarum AG-B5.</title>
        <authorList>
            <person name="Stajich J.E."/>
            <person name="Carter-House D."/>
            <person name="Gryganskyi A."/>
        </authorList>
    </citation>
    <scope>NUCLEOTIDE SEQUENCE [LARGE SCALE GENOMIC DNA]</scope>
    <source>
        <strain evidence="2 3">AG-B5</strain>
    </source>
</reference>
<dbReference type="Proteomes" id="UP001479436">
    <property type="component" value="Unassembled WGS sequence"/>
</dbReference>
<organism evidence="2 3">
    <name type="scientific">Basidiobolus ranarum</name>
    <dbReference type="NCBI Taxonomy" id="34480"/>
    <lineage>
        <taxon>Eukaryota</taxon>
        <taxon>Fungi</taxon>
        <taxon>Fungi incertae sedis</taxon>
        <taxon>Zoopagomycota</taxon>
        <taxon>Entomophthoromycotina</taxon>
        <taxon>Basidiobolomycetes</taxon>
        <taxon>Basidiobolales</taxon>
        <taxon>Basidiobolaceae</taxon>
        <taxon>Basidiobolus</taxon>
    </lineage>
</organism>
<dbReference type="InterPro" id="IPR051100">
    <property type="entry name" value="DnaJ_subfamily_B/C"/>
</dbReference>
<dbReference type="EMBL" id="JASJQH010008085">
    <property type="protein sequence ID" value="KAK9695366.1"/>
    <property type="molecule type" value="Genomic_DNA"/>
</dbReference>
<feature type="region of interest" description="Disordered" evidence="1">
    <location>
        <begin position="49"/>
        <end position="93"/>
    </location>
</feature>
<protein>
    <submittedName>
        <fullName evidence="2">Chaperone protein dnaJ</fullName>
    </submittedName>
</protein>
<sequence length="121" mass="13070">MEVNKDEASRCLDIAKKHWDGGNRTSALKFAKKSIALYPTAEAEKFLLKVEDSAEEPSDPPPAYTASVDPKASVSSKPKAADSTGGQTKSYTKEQVDAVKKIKSCNPNDFYAILSIENSAT</sequence>